<evidence type="ECO:0000313" key="1">
    <source>
        <dbReference type="EMBL" id="KAK6757714.1"/>
    </source>
</evidence>
<dbReference type="Proteomes" id="UP001303046">
    <property type="component" value="Unassembled WGS sequence"/>
</dbReference>
<sequence length="179" mass="20228">MANGPDRIRSGHLKDLPPVLINTLEKLATRYLSEYKISKQTSKTVLLLERGDSHALYESDQDATISRFYRPKESPLLGSGHESHRQLSLLKYHYQREEEIGQGVTISPQIITATFKNAMRKLERDDMEMKVDVSSKQNGWTGIGDTALLNGTNISECITYVPPMHFLLSSMFKKKLGTS</sequence>
<evidence type="ECO:0000313" key="2">
    <source>
        <dbReference type="Proteomes" id="UP001303046"/>
    </source>
</evidence>
<gene>
    <name evidence="1" type="primary">Necator_chrV.g20284</name>
    <name evidence="1" type="ORF">RB195_015492</name>
</gene>
<name>A0ABR1E4W8_NECAM</name>
<reference evidence="1 2" key="1">
    <citation type="submission" date="2023-08" db="EMBL/GenBank/DDBJ databases">
        <title>A Necator americanus chromosomal reference genome.</title>
        <authorList>
            <person name="Ilik V."/>
            <person name="Petrzelkova K.J."/>
            <person name="Pardy F."/>
            <person name="Fuh T."/>
            <person name="Niatou-Singa F.S."/>
            <person name="Gouil Q."/>
            <person name="Baker L."/>
            <person name="Ritchie M.E."/>
            <person name="Jex A.R."/>
            <person name="Gazzola D."/>
            <person name="Li H."/>
            <person name="Toshio Fujiwara R."/>
            <person name="Zhan B."/>
            <person name="Aroian R.V."/>
            <person name="Pafco B."/>
            <person name="Schwarz E.M."/>
        </authorList>
    </citation>
    <scope>NUCLEOTIDE SEQUENCE [LARGE SCALE GENOMIC DNA]</scope>
    <source>
        <strain evidence="1 2">Aroian</strain>
        <tissue evidence="1">Whole animal</tissue>
    </source>
</reference>
<comment type="caution">
    <text evidence="1">The sequence shown here is derived from an EMBL/GenBank/DDBJ whole genome shotgun (WGS) entry which is preliminary data.</text>
</comment>
<dbReference type="EMBL" id="JAVFWL010000005">
    <property type="protein sequence ID" value="KAK6757714.1"/>
    <property type="molecule type" value="Genomic_DNA"/>
</dbReference>
<protein>
    <submittedName>
        <fullName evidence="1">Uncharacterized protein</fullName>
    </submittedName>
</protein>
<keyword evidence="2" id="KW-1185">Reference proteome</keyword>
<proteinExistence type="predicted"/>
<organism evidence="1 2">
    <name type="scientific">Necator americanus</name>
    <name type="common">Human hookworm</name>
    <dbReference type="NCBI Taxonomy" id="51031"/>
    <lineage>
        <taxon>Eukaryota</taxon>
        <taxon>Metazoa</taxon>
        <taxon>Ecdysozoa</taxon>
        <taxon>Nematoda</taxon>
        <taxon>Chromadorea</taxon>
        <taxon>Rhabditida</taxon>
        <taxon>Rhabditina</taxon>
        <taxon>Rhabditomorpha</taxon>
        <taxon>Strongyloidea</taxon>
        <taxon>Ancylostomatidae</taxon>
        <taxon>Bunostominae</taxon>
        <taxon>Necator</taxon>
    </lineage>
</organism>
<accession>A0ABR1E4W8</accession>